<evidence type="ECO:0000256" key="1">
    <source>
        <dbReference type="ARBA" id="ARBA00004123"/>
    </source>
</evidence>
<proteinExistence type="predicted"/>
<keyword evidence="5" id="KW-0539">Nucleus</keyword>
<comment type="caution">
    <text evidence="7">The sequence shown here is derived from an EMBL/GenBank/DDBJ whole genome shotgun (WGS) entry which is preliminary data.</text>
</comment>
<dbReference type="Proteomes" id="UP001271007">
    <property type="component" value="Unassembled WGS sequence"/>
</dbReference>
<keyword evidence="3" id="KW-0963">Cytoplasm</keyword>
<evidence type="ECO:0000256" key="5">
    <source>
        <dbReference type="ARBA" id="ARBA00023242"/>
    </source>
</evidence>
<protein>
    <recommendedName>
        <fullName evidence="9">Armadillo repeat-containing protein 8</fullName>
    </recommendedName>
</protein>
<evidence type="ECO:0008006" key="9">
    <source>
        <dbReference type="Google" id="ProtNLM"/>
    </source>
</evidence>
<sequence length="1055" mass="114367">MVQGPSEEAIRNIANAPSLERQITTLRQLKNDIVGHDQRKELVVKHGVIKALIDVIAATQKVSGKRRTGDSNGTSRSYEQLEWSSEDEGRLQAIQILGSLANGGRAFVPPLLAAHAHTVLLECLAAAVPPRIITAALQALRSIATSARIEGEDGEQITLDLFGSDPAQFAFPNLQQQPNTSPTEAARQLKLAIEIIGVSATTEAVRTQLTDSGVLEHLASILASHALASRHFDYRGSANSFPPPPPTDTVPAILSAITAIISGSNFRVQSFILCRPICELFAHSKAQNGESHPFSSRSGAAETLLPPLYVPSTKSVSHVHSSSAFPAAKSLQPTIGRRPGGGVKLAQSTVDIEHANAVCAWMLFMARSMQGANRLTALRLVALLNNAINASTELVGPRSENWQRAQEREKQISMVAIPLAVQLTQVAIEGPSAGASLAEEREHREIKESACDVLGALCHSRVEWQTAAVHAGAIKRICSLLKKTFDNVTASKPMWSARTNTNDQADAPESCKLGKRGLPAEFRHAMRCRQSALHAAAALAKQEDPHRQGLMEGGLTQCIMDSMKPFPADAFTTSSSNKTLVTPKDGNTIPVLLAACDAAMSLSRSVSSLRTNLVDAGIAQPTFELVKRHHDIEIKMAATDVISNLLLEVSPMREDIIAQGAVAVLVRHVKGNDVELRLASLWALKNLAHLSSKEAKMQCLEELGPGWLVGAIQGEHSHNPDAPSNGGGVNVWSSALAGGSLSAPNAAGEQVDLLNPATSMDVDEDDEDEGDDDDGFSQGEEGDGDVIYDESSGTHYQSSQLRSTLHQPAIPLSSTVMSADRQLAGMRQMEQDPALKAREVDICIQEQALDFIRNLIDDPELIAPMVDHVLQQIGSEKIFSLLTEKMSPLAEVGARPVFYPQQVILAAVHVIVHLSASSPRHKSLVIAQTPMIRAWMRHFTCEDRRVRVMCMHAANSLTWVEDDEDRDAARDRCRKLRELGVESIVRNMVTDADLDVRQRAKIVDWFVHDSPHSPADDWEPTINEEGSENTRDNEAWENVEATIAAYERAGYGVVR</sequence>
<comment type="subcellular location">
    <subcellularLocation>
        <location evidence="2">Cytoplasm</location>
    </subcellularLocation>
    <subcellularLocation>
        <location evidence="1">Nucleus</location>
    </subcellularLocation>
</comment>
<dbReference type="GO" id="GO:0005737">
    <property type="term" value="C:cytoplasm"/>
    <property type="evidence" value="ECO:0007669"/>
    <property type="project" value="UniProtKB-SubCell"/>
</dbReference>
<feature type="region of interest" description="Disordered" evidence="6">
    <location>
        <begin position="760"/>
        <end position="809"/>
    </location>
</feature>
<keyword evidence="8" id="KW-1185">Reference proteome</keyword>
<dbReference type="PANTHER" id="PTHR15651">
    <property type="entry name" value="ARMADILLO REPEAT-CONTAINING PROTEIN 8"/>
    <property type="match status" value="1"/>
</dbReference>
<dbReference type="EMBL" id="JAWDJX010000007">
    <property type="protein sequence ID" value="KAK3055843.1"/>
    <property type="molecule type" value="Genomic_DNA"/>
</dbReference>
<evidence type="ECO:0000256" key="4">
    <source>
        <dbReference type="ARBA" id="ARBA00022737"/>
    </source>
</evidence>
<dbReference type="AlphaFoldDB" id="A0AAJ0LUB9"/>
<dbReference type="GO" id="GO:0043161">
    <property type="term" value="P:proteasome-mediated ubiquitin-dependent protein catabolic process"/>
    <property type="evidence" value="ECO:0007669"/>
    <property type="project" value="TreeGrafter"/>
</dbReference>
<dbReference type="InterPro" id="IPR011989">
    <property type="entry name" value="ARM-like"/>
</dbReference>
<reference evidence="7" key="1">
    <citation type="submission" date="2023-04" db="EMBL/GenBank/DDBJ databases">
        <title>Black Yeasts Isolated from many extreme environments.</title>
        <authorList>
            <person name="Coleine C."/>
            <person name="Stajich J.E."/>
            <person name="Selbmann L."/>
        </authorList>
    </citation>
    <scope>NUCLEOTIDE SEQUENCE</scope>
    <source>
        <strain evidence="7">CCFEE 5312</strain>
    </source>
</reference>
<feature type="compositionally biased region" description="Acidic residues" evidence="6">
    <location>
        <begin position="761"/>
        <end position="788"/>
    </location>
</feature>
<dbReference type="InterPro" id="IPR000225">
    <property type="entry name" value="Armadillo"/>
</dbReference>
<dbReference type="GO" id="GO:0005634">
    <property type="term" value="C:nucleus"/>
    <property type="evidence" value="ECO:0007669"/>
    <property type="project" value="UniProtKB-SubCell"/>
</dbReference>
<evidence type="ECO:0000256" key="3">
    <source>
        <dbReference type="ARBA" id="ARBA00022490"/>
    </source>
</evidence>
<dbReference type="Gene3D" id="1.25.10.10">
    <property type="entry name" value="Leucine-rich Repeat Variant"/>
    <property type="match status" value="3"/>
</dbReference>
<dbReference type="SMART" id="SM00185">
    <property type="entry name" value="ARM"/>
    <property type="match status" value="4"/>
</dbReference>
<dbReference type="SUPFAM" id="SSF48371">
    <property type="entry name" value="ARM repeat"/>
    <property type="match status" value="1"/>
</dbReference>
<evidence type="ECO:0000313" key="8">
    <source>
        <dbReference type="Proteomes" id="UP001271007"/>
    </source>
</evidence>
<name>A0AAJ0LUB9_9PEZI</name>
<accession>A0AAJ0LUB9</accession>
<evidence type="ECO:0000313" key="7">
    <source>
        <dbReference type="EMBL" id="KAK3055843.1"/>
    </source>
</evidence>
<dbReference type="InterPro" id="IPR016024">
    <property type="entry name" value="ARM-type_fold"/>
</dbReference>
<organism evidence="7 8">
    <name type="scientific">Extremus antarcticus</name>
    <dbReference type="NCBI Taxonomy" id="702011"/>
    <lineage>
        <taxon>Eukaryota</taxon>
        <taxon>Fungi</taxon>
        <taxon>Dikarya</taxon>
        <taxon>Ascomycota</taxon>
        <taxon>Pezizomycotina</taxon>
        <taxon>Dothideomycetes</taxon>
        <taxon>Dothideomycetidae</taxon>
        <taxon>Mycosphaerellales</taxon>
        <taxon>Extremaceae</taxon>
        <taxon>Extremus</taxon>
    </lineage>
</organism>
<gene>
    <name evidence="7" type="ORF">LTR09_003077</name>
</gene>
<evidence type="ECO:0000256" key="6">
    <source>
        <dbReference type="SAM" id="MobiDB-lite"/>
    </source>
</evidence>
<keyword evidence="4" id="KW-0677">Repeat</keyword>
<evidence type="ECO:0000256" key="2">
    <source>
        <dbReference type="ARBA" id="ARBA00004496"/>
    </source>
</evidence>
<dbReference type="Pfam" id="PF00514">
    <property type="entry name" value="Arm"/>
    <property type="match status" value="1"/>
</dbReference>
<dbReference type="InterPro" id="IPR038739">
    <property type="entry name" value="ARMC8/Vid28"/>
</dbReference>
<dbReference type="GO" id="GO:0034657">
    <property type="term" value="C:GID complex"/>
    <property type="evidence" value="ECO:0007669"/>
    <property type="project" value="TreeGrafter"/>
</dbReference>
<feature type="compositionally biased region" description="Polar residues" evidence="6">
    <location>
        <begin position="791"/>
        <end position="809"/>
    </location>
</feature>
<dbReference type="PANTHER" id="PTHR15651:SF7">
    <property type="entry name" value="ARMADILLO REPEAT-CONTAINING PROTEIN 8"/>
    <property type="match status" value="1"/>
</dbReference>